<dbReference type="EMBL" id="CM056741">
    <property type="protein sequence ID" value="KAJ8686554.1"/>
    <property type="molecule type" value="Genomic_DNA"/>
</dbReference>
<accession>A0ACC2PV91</accession>
<comment type="caution">
    <text evidence="1">The sequence shown here is derived from an EMBL/GenBank/DDBJ whole genome shotgun (WGS) entry which is preliminary data.</text>
</comment>
<organism evidence="1 2">
    <name type="scientific">Eretmocerus hayati</name>
    <dbReference type="NCBI Taxonomy" id="131215"/>
    <lineage>
        <taxon>Eukaryota</taxon>
        <taxon>Metazoa</taxon>
        <taxon>Ecdysozoa</taxon>
        <taxon>Arthropoda</taxon>
        <taxon>Hexapoda</taxon>
        <taxon>Insecta</taxon>
        <taxon>Pterygota</taxon>
        <taxon>Neoptera</taxon>
        <taxon>Endopterygota</taxon>
        <taxon>Hymenoptera</taxon>
        <taxon>Apocrita</taxon>
        <taxon>Proctotrupomorpha</taxon>
        <taxon>Chalcidoidea</taxon>
        <taxon>Aphelinidae</taxon>
        <taxon>Aphelininae</taxon>
        <taxon>Eretmocerus</taxon>
    </lineage>
</organism>
<evidence type="ECO:0000313" key="2">
    <source>
        <dbReference type="Proteomes" id="UP001239111"/>
    </source>
</evidence>
<name>A0ACC2PV91_9HYME</name>
<protein>
    <submittedName>
        <fullName evidence="1">Uncharacterized protein</fullName>
    </submittedName>
</protein>
<proteinExistence type="predicted"/>
<evidence type="ECO:0000313" key="1">
    <source>
        <dbReference type="EMBL" id="KAJ8686554.1"/>
    </source>
</evidence>
<keyword evidence="2" id="KW-1185">Reference proteome</keyword>
<gene>
    <name evidence="1" type="ORF">QAD02_022348</name>
</gene>
<reference evidence="1" key="1">
    <citation type="submission" date="2023-04" db="EMBL/GenBank/DDBJ databases">
        <title>A chromosome-level genome assembly of the parasitoid wasp Eretmocerus hayati.</title>
        <authorList>
            <person name="Zhong Y."/>
            <person name="Liu S."/>
            <person name="Liu Y."/>
        </authorList>
    </citation>
    <scope>NUCLEOTIDE SEQUENCE</scope>
    <source>
        <strain evidence="1">ZJU_SS_LIU_2023</strain>
    </source>
</reference>
<sequence>MDLKQATIKYSYDLYQHNNINRVNISIITNSDQRYIQGTYEPDLLSQLKSQVFHNIEPRAHKSIVEIFERNLDPFEIASSEDKRSRLYIRMGLYEQPILLTVQKKSSHCNERPNSELTESKILYLAIEKSFTKLLQMEGLLAATIAYKDHLGTTKGSPYRDHYDGEVE</sequence>
<dbReference type="Proteomes" id="UP001239111">
    <property type="component" value="Chromosome 1"/>
</dbReference>